<evidence type="ECO:0000259" key="6">
    <source>
        <dbReference type="PROSITE" id="PS50261"/>
    </source>
</evidence>
<evidence type="ECO:0000313" key="8">
    <source>
        <dbReference type="Proteomes" id="UP000494165"/>
    </source>
</evidence>
<dbReference type="InterPro" id="IPR000832">
    <property type="entry name" value="GPCR_2_secretin-like"/>
</dbReference>
<dbReference type="AlphaFoldDB" id="A0A8S1C4Z6"/>
<dbReference type="PANTHER" id="PTHR45902">
    <property type="entry name" value="LATROPHILIN RECEPTOR-LIKE PROTEIN A"/>
    <property type="match status" value="1"/>
</dbReference>
<comment type="subcellular location">
    <subcellularLocation>
        <location evidence="1">Membrane</location>
        <topology evidence="1">Multi-pass membrane protein</topology>
    </subcellularLocation>
</comment>
<feature type="transmembrane region" description="Helical" evidence="5">
    <location>
        <begin position="29"/>
        <end position="55"/>
    </location>
</feature>
<keyword evidence="8" id="KW-1185">Reference proteome</keyword>
<dbReference type="PANTHER" id="PTHR45902:SF2">
    <property type="entry name" value="G-PROTEIN COUPLED RECEPTORS FAMILY 2 PROFILE 2 DOMAIN-CONTAINING PROTEIN"/>
    <property type="match status" value="1"/>
</dbReference>
<dbReference type="InterPro" id="IPR017981">
    <property type="entry name" value="GPCR_2-like_7TM"/>
</dbReference>
<evidence type="ECO:0000256" key="1">
    <source>
        <dbReference type="ARBA" id="ARBA00004141"/>
    </source>
</evidence>
<feature type="transmembrane region" description="Helical" evidence="5">
    <location>
        <begin position="261"/>
        <end position="289"/>
    </location>
</feature>
<proteinExistence type="predicted"/>
<feature type="transmembrane region" description="Helical" evidence="5">
    <location>
        <begin position="67"/>
        <end position="87"/>
    </location>
</feature>
<keyword evidence="3 5" id="KW-1133">Transmembrane helix</keyword>
<dbReference type="Pfam" id="PF00002">
    <property type="entry name" value="7tm_2"/>
    <property type="match status" value="1"/>
</dbReference>
<reference evidence="7 8" key="1">
    <citation type="submission" date="2020-04" db="EMBL/GenBank/DDBJ databases">
        <authorList>
            <person name="Alioto T."/>
            <person name="Alioto T."/>
            <person name="Gomez Garrido J."/>
        </authorList>
    </citation>
    <scope>NUCLEOTIDE SEQUENCE [LARGE SCALE GENOMIC DNA]</scope>
</reference>
<organism evidence="7 8">
    <name type="scientific">Cloeon dipterum</name>
    <dbReference type="NCBI Taxonomy" id="197152"/>
    <lineage>
        <taxon>Eukaryota</taxon>
        <taxon>Metazoa</taxon>
        <taxon>Ecdysozoa</taxon>
        <taxon>Arthropoda</taxon>
        <taxon>Hexapoda</taxon>
        <taxon>Insecta</taxon>
        <taxon>Pterygota</taxon>
        <taxon>Palaeoptera</taxon>
        <taxon>Ephemeroptera</taxon>
        <taxon>Pisciforma</taxon>
        <taxon>Baetidae</taxon>
        <taxon>Cloeon</taxon>
    </lineage>
</organism>
<dbReference type="Proteomes" id="UP000494165">
    <property type="component" value="Unassembled WGS sequence"/>
</dbReference>
<gene>
    <name evidence="7" type="ORF">CLODIP_2_CD09956</name>
</gene>
<comment type="caution">
    <text evidence="7">The sequence shown here is derived from an EMBL/GenBank/DDBJ whole genome shotgun (WGS) entry which is preliminary data.</text>
</comment>
<feature type="transmembrane region" description="Helical" evidence="5">
    <location>
        <begin position="99"/>
        <end position="122"/>
    </location>
</feature>
<dbReference type="InterPro" id="IPR053231">
    <property type="entry name" value="GPCR_LN-TM7"/>
</dbReference>
<dbReference type="GO" id="GO:0016020">
    <property type="term" value="C:membrane"/>
    <property type="evidence" value="ECO:0007669"/>
    <property type="project" value="UniProtKB-SubCell"/>
</dbReference>
<evidence type="ECO:0000256" key="4">
    <source>
        <dbReference type="ARBA" id="ARBA00023136"/>
    </source>
</evidence>
<feature type="transmembrane region" description="Helical" evidence="5">
    <location>
        <begin position="235"/>
        <end position="255"/>
    </location>
</feature>
<evidence type="ECO:0000256" key="5">
    <source>
        <dbReference type="SAM" id="Phobius"/>
    </source>
</evidence>
<dbReference type="EMBL" id="CADEPI010000013">
    <property type="protein sequence ID" value="CAB3363840.1"/>
    <property type="molecule type" value="Genomic_DNA"/>
</dbReference>
<feature type="domain" description="G-protein coupled receptors family 2 profile 2" evidence="6">
    <location>
        <begin position="30"/>
        <end position="286"/>
    </location>
</feature>
<keyword evidence="4 5" id="KW-0472">Membrane</keyword>
<feature type="transmembrane region" description="Helical" evidence="5">
    <location>
        <begin position="185"/>
        <end position="215"/>
    </location>
</feature>
<feature type="transmembrane region" description="Helical" evidence="5">
    <location>
        <begin position="142"/>
        <end position="165"/>
    </location>
</feature>
<evidence type="ECO:0000256" key="3">
    <source>
        <dbReference type="ARBA" id="ARBA00022989"/>
    </source>
</evidence>
<evidence type="ECO:0000313" key="7">
    <source>
        <dbReference type="EMBL" id="CAB3363840.1"/>
    </source>
</evidence>
<keyword evidence="2 5" id="KW-0812">Transmembrane</keyword>
<dbReference type="PROSITE" id="PS50261">
    <property type="entry name" value="G_PROTEIN_RECEP_F2_4"/>
    <property type="match status" value="1"/>
</dbReference>
<dbReference type="Gene3D" id="1.20.1070.10">
    <property type="entry name" value="Rhodopsin 7-helix transmembrane proteins"/>
    <property type="match status" value="1"/>
</dbReference>
<evidence type="ECO:0000256" key="2">
    <source>
        <dbReference type="ARBA" id="ARBA00022692"/>
    </source>
</evidence>
<sequence>MDTLYTARVHGFAAPGLVNLTGLEGHEGLLSLVAVLGSSISLVALVFAFITYSLFSDLRTISGTALINLLAALFMVQLLFVIGVGGVQDRELCWSLALALHYMRLTVFCWLAAMTFDLYCCFRENVSLVAALPSPPALRQSFARLSLFAWGAPLLPTLAAGLLQLRPDAADLSDPNCWFFDDVPAAATFSIPAAILLIVDLAFLVRAAAVARAAVALQLEQRVKAKMVRRRRLQLWLFFRLAAFLAVVSATGVAGRLMHSHILLAAFCVAAGLQGLVVALSVACSCRVLKLYTRPRRPPPAARPGALHKAPSAMHLMQSCDASPV</sequence>
<name>A0A8S1C4Z6_9INSE</name>
<accession>A0A8S1C4Z6</accession>
<dbReference type="GO" id="GO:0007166">
    <property type="term" value="P:cell surface receptor signaling pathway"/>
    <property type="evidence" value="ECO:0007669"/>
    <property type="project" value="InterPro"/>
</dbReference>
<dbReference type="GO" id="GO:0004930">
    <property type="term" value="F:G protein-coupled receptor activity"/>
    <property type="evidence" value="ECO:0007669"/>
    <property type="project" value="InterPro"/>
</dbReference>
<protein>
    <recommendedName>
        <fullName evidence="6">G-protein coupled receptors family 2 profile 2 domain-containing protein</fullName>
    </recommendedName>
</protein>
<dbReference type="OrthoDB" id="6134459at2759"/>